<accession>A0ABX0TZ55</accession>
<proteinExistence type="predicted"/>
<comment type="caution">
    <text evidence="2">The sequence shown here is derived from an EMBL/GenBank/DDBJ whole genome shotgun (WGS) entry which is preliminary data.</text>
</comment>
<dbReference type="Proteomes" id="UP000788153">
    <property type="component" value="Unassembled WGS sequence"/>
</dbReference>
<keyword evidence="3" id="KW-1185">Reference proteome</keyword>
<evidence type="ECO:0000259" key="1">
    <source>
        <dbReference type="Pfam" id="PF01814"/>
    </source>
</evidence>
<feature type="domain" description="Hemerythrin-like" evidence="1">
    <location>
        <begin position="4"/>
        <end position="131"/>
    </location>
</feature>
<protein>
    <submittedName>
        <fullName evidence="2">Iron-sulfur cluster repair protein YtfE (RIC family)</fullName>
    </submittedName>
</protein>
<organism evidence="2 3">
    <name type="scientific">Sphingomonas japonica</name>
    <dbReference type="NCBI Taxonomy" id="511662"/>
    <lineage>
        <taxon>Bacteria</taxon>
        <taxon>Pseudomonadati</taxon>
        <taxon>Pseudomonadota</taxon>
        <taxon>Alphaproteobacteria</taxon>
        <taxon>Sphingomonadales</taxon>
        <taxon>Sphingomonadaceae</taxon>
        <taxon>Sphingomonas</taxon>
    </lineage>
</organism>
<name>A0ABX0TZ55_9SPHN</name>
<sequence>MHSFERLIAEHQAILEHAKQLSGICAAPADPAAAHRALTALGADLAEHLATEDRDIYPRLMLSNDEGAADAARRAIRQFETLAADWTVHQARWTQCAIRADWETFVADNAELLDRLAQRIRTENDLLYPLALRAAHIRLRA</sequence>
<evidence type="ECO:0000313" key="3">
    <source>
        <dbReference type="Proteomes" id="UP000788153"/>
    </source>
</evidence>
<evidence type="ECO:0000313" key="2">
    <source>
        <dbReference type="EMBL" id="NIJ23595.1"/>
    </source>
</evidence>
<dbReference type="Gene3D" id="1.20.120.520">
    <property type="entry name" value="nmb1532 protein domain like"/>
    <property type="match status" value="1"/>
</dbReference>
<dbReference type="RefSeq" id="WP_166745440.1">
    <property type="nucleotide sequence ID" value="NZ_BAAAEV010000001.1"/>
</dbReference>
<gene>
    <name evidence="2" type="ORF">FHT01_001137</name>
</gene>
<dbReference type="EMBL" id="JAASQP010000001">
    <property type="protein sequence ID" value="NIJ23595.1"/>
    <property type="molecule type" value="Genomic_DNA"/>
</dbReference>
<dbReference type="Pfam" id="PF01814">
    <property type="entry name" value="Hemerythrin"/>
    <property type="match status" value="1"/>
</dbReference>
<dbReference type="InterPro" id="IPR012312">
    <property type="entry name" value="Hemerythrin-like"/>
</dbReference>
<reference evidence="2 3" key="1">
    <citation type="submission" date="2020-03" db="EMBL/GenBank/DDBJ databases">
        <title>Genomic Encyclopedia of Type Strains, Phase IV (KMG-IV): sequencing the most valuable type-strain genomes for metagenomic binning, comparative biology and taxonomic classification.</title>
        <authorList>
            <person name="Goeker M."/>
        </authorList>
    </citation>
    <scope>NUCLEOTIDE SEQUENCE [LARGE SCALE GENOMIC DNA]</scope>
    <source>
        <strain evidence="2 3">DSM 22753</strain>
    </source>
</reference>